<evidence type="ECO:0000259" key="2">
    <source>
        <dbReference type="Pfam" id="PF00078"/>
    </source>
</evidence>
<dbReference type="InterPro" id="IPR000477">
    <property type="entry name" value="RT_dom"/>
</dbReference>
<dbReference type="OrthoDB" id="6515679at2759"/>
<dbReference type="Proteomes" id="UP000499080">
    <property type="component" value="Unassembled WGS sequence"/>
</dbReference>
<protein>
    <recommendedName>
        <fullName evidence="2">Reverse transcriptase domain-containing protein</fullName>
    </recommendedName>
</protein>
<evidence type="ECO:0000256" key="1">
    <source>
        <dbReference type="SAM" id="MobiDB-lite"/>
    </source>
</evidence>
<feature type="region of interest" description="Disordered" evidence="1">
    <location>
        <begin position="118"/>
        <end position="142"/>
    </location>
</feature>
<organism evidence="3 4">
    <name type="scientific">Araneus ventricosus</name>
    <name type="common">Orbweaver spider</name>
    <name type="synonym">Epeira ventricosa</name>
    <dbReference type="NCBI Taxonomy" id="182803"/>
    <lineage>
        <taxon>Eukaryota</taxon>
        <taxon>Metazoa</taxon>
        <taxon>Ecdysozoa</taxon>
        <taxon>Arthropoda</taxon>
        <taxon>Chelicerata</taxon>
        <taxon>Arachnida</taxon>
        <taxon>Araneae</taxon>
        <taxon>Araneomorphae</taxon>
        <taxon>Entelegynae</taxon>
        <taxon>Araneoidea</taxon>
        <taxon>Araneidae</taxon>
        <taxon>Araneus</taxon>
    </lineage>
</organism>
<feature type="domain" description="Reverse transcriptase" evidence="2">
    <location>
        <begin position="37"/>
        <end position="102"/>
    </location>
</feature>
<name>A0A4Y2KUC4_ARAVE</name>
<dbReference type="EMBL" id="BGPR01005002">
    <property type="protein sequence ID" value="GBN05812.1"/>
    <property type="molecule type" value="Genomic_DNA"/>
</dbReference>
<sequence>MRKPRALKTSLLKQNNCSRLSVLGGKELAILRGTKKFAVRANNELSHTKTIKAGVAQGSKVGRVLFALYINDIPKQFNTILNIFADDTAILARNKNHNCIQIALNRHEVVMCRSLRNESADPIPQKERPDPIPTKRNDSADS</sequence>
<reference evidence="3 4" key="1">
    <citation type="journal article" date="2019" name="Sci. Rep.">
        <title>Orb-weaving spider Araneus ventricosus genome elucidates the spidroin gene catalogue.</title>
        <authorList>
            <person name="Kono N."/>
            <person name="Nakamura H."/>
            <person name="Ohtoshi R."/>
            <person name="Moran D.A.P."/>
            <person name="Shinohara A."/>
            <person name="Yoshida Y."/>
            <person name="Fujiwara M."/>
            <person name="Mori M."/>
            <person name="Tomita M."/>
            <person name="Arakawa K."/>
        </authorList>
    </citation>
    <scope>NUCLEOTIDE SEQUENCE [LARGE SCALE GENOMIC DNA]</scope>
</reference>
<comment type="caution">
    <text evidence="3">The sequence shown here is derived from an EMBL/GenBank/DDBJ whole genome shotgun (WGS) entry which is preliminary data.</text>
</comment>
<keyword evidence="4" id="KW-1185">Reference proteome</keyword>
<accession>A0A4Y2KUC4</accession>
<evidence type="ECO:0000313" key="3">
    <source>
        <dbReference type="EMBL" id="GBN05812.1"/>
    </source>
</evidence>
<proteinExistence type="predicted"/>
<dbReference type="Pfam" id="PF00078">
    <property type="entry name" value="RVT_1"/>
    <property type="match status" value="1"/>
</dbReference>
<evidence type="ECO:0000313" key="4">
    <source>
        <dbReference type="Proteomes" id="UP000499080"/>
    </source>
</evidence>
<dbReference type="AlphaFoldDB" id="A0A4Y2KUC4"/>
<gene>
    <name evidence="3" type="ORF">AVEN_132570_1</name>
</gene>